<sequence>MIASNFVLADYFKRIGYTSQPKADIATVAEIMRCQLFTTPFENLDVQAGKIVSLVPEDIVEKIVKHHRGGYCYEVNGIFAMALQALGIPYQFVAARPMFYPTKRPRTHMAVVVNMSGERWLCDLGFGSYGLRAPIQLDVLDQAVKQDHDSFMLSKPTEHEYLLQAWVDDAWAPQFAFDFSPQEWIDFAPANYMNSTHPDAIFVQKLLVVLHNPEGRKILFGTTLKTITDGKVEKQFIAKEDISNVLESQFGLSQTT</sequence>
<keyword evidence="4" id="KW-1185">Reference proteome</keyword>
<proteinExistence type="inferred from homology"/>
<dbReference type="KEGG" id="mpau:ZMTM_01350"/>
<evidence type="ECO:0000313" key="4">
    <source>
        <dbReference type="Proteomes" id="UP000826722"/>
    </source>
</evidence>
<dbReference type="PANTHER" id="PTHR11786">
    <property type="entry name" value="N-HYDROXYARYLAMINE O-ACETYLTRANSFERASE"/>
    <property type="match status" value="1"/>
</dbReference>
<dbReference type="EMBL" id="AP024110">
    <property type="protein sequence ID" value="BCM23876.1"/>
    <property type="molecule type" value="Genomic_DNA"/>
</dbReference>
<accession>A0A8D5JPU9</accession>
<organism evidence="3 4">
    <name type="scientific">Methyloradius palustris</name>
    <dbReference type="NCBI Taxonomy" id="2778876"/>
    <lineage>
        <taxon>Bacteria</taxon>
        <taxon>Pseudomonadati</taxon>
        <taxon>Pseudomonadota</taxon>
        <taxon>Betaproteobacteria</taxon>
        <taxon>Nitrosomonadales</taxon>
        <taxon>Methylophilaceae</taxon>
        <taxon>Methyloradius</taxon>
    </lineage>
</organism>
<dbReference type="InterPro" id="IPR001447">
    <property type="entry name" value="Arylamine_N-AcTrfase"/>
</dbReference>
<dbReference type="SUPFAM" id="SSF54001">
    <property type="entry name" value="Cysteine proteinases"/>
    <property type="match status" value="1"/>
</dbReference>
<comment type="similarity">
    <text evidence="1 2">Belongs to the arylamine N-acetyltransferase family.</text>
</comment>
<name>A0A8D5JPU9_9PROT</name>
<dbReference type="PRINTS" id="PR01543">
    <property type="entry name" value="ANATRNSFRASE"/>
</dbReference>
<protein>
    <submittedName>
        <fullName evidence="3">N-hydroxyarylamine O-acetyltransferase</fullName>
    </submittedName>
</protein>
<reference evidence="3" key="1">
    <citation type="journal article" date="2021" name="Arch. Microbiol.">
        <title>Methyloradius palustris gen. nov., sp. nov., a methanol-oxidizing bacterium isolated from snow.</title>
        <authorList>
            <person name="Miyadera T."/>
            <person name="Kojima H."/>
            <person name="Fukui M."/>
        </authorList>
    </citation>
    <scope>NUCLEOTIDE SEQUENCE</scope>
    <source>
        <strain evidence="3">Zm11</strain>
    </source>
</reference>
<dbReference type="Gene3D" id="3.30.2140.20">
    <property type="match status" value="1"/>
</dbReference>
<dbReference type="InterPro" id="IPR038765">
    <property type="entry name" value="Papain-like_cys_pep_sf"/>
</dbReference>
<dbReference type="AlphaFoldDB" id="A0A8D5JPU9"/>
<evidence type="ECO:0000313" key="3">
    <source>
        <dbReference type="EMBL" id="BCM23876.1"/>
    </source>
</evidence>
<dbReference type="Proteomes" id="UP000826722">
    <property type="component" value="Chromosome"/>
</dbReference>
<dbReference type="PANTHER" id="PTHR11786:SF0">
    <property type="entry name" value="ARYLAMINE N-ACETYLTRANSFERASE 4-RELATED"/>
    <property type="match status" value="1"/>
</dbReference>
<dbReference type="RefSeq" id="WP_221764453.1">
    <property type="nucleotide sequence ID" value="NZ_AP024110.1"/>
</dbReference>
<evidence type="ECO:0000256" key="1">
    <source>
        <dbReference type="ARBA" id="ARBA00006547"/>
    </source>
</evidence>
<dbReference type="GO" id="GO:0016407">
    <property type="term" value="F:acetyltransferase activity"/>
    <property type="evidence" value="ECO:0007669"/>
    <property type="project" value="InterPro"/>
</dbReference>
<gene>
    <name evidence="3" type="primary">nhoA</name>
    <name evidence="3" type="ORF">ZMTM_01350</name>
</gene>
<evidence type="ECO:0000256" key="2">
    <source>
        <dbReference type="RuleBase" id="RU003452"/>
    </source>
</evidence>
<dbReference type="Pfam" id="PF00797">
    <property type="entry name" value="Acetyltransf_2"/>
    <property type="match status" value="1"/>
</dbReference>
<dbReference type="InterPro" id="IPR053710">
    <property type="entry name" value="Arylamine_NAT_domain_sf"/>
</dbReference>